<protein>
    <submittedName>
        <fullName evidence="1">Uncharacterized protein</fullName>
    </submittedName>
</protein>
<evidence type="ECO:0000313" key="1">
    <source>
        <dbReference type="EMBL" id="GFO88889.1"/>
    </source>
</evidence>
<dbReference type="RefSeq" id="WP_188886406.1">
    <property type="nucleotide sequence ID" value="NZ_BLYJ01000028.1"/>
</dbReference>
<dbReference type="EMBL" id="BLYJ01000028">
    <property type="protein sequence ID" value="GFO88889.1"/>
    <property type="molecule type" value="Genomic_DNA"/>
</dbReference>
<accession>A0ABQ1E1P1</accession>
<evidence type="ECO:0000313" key="2">
    <source>
        <dbReference type="Proteomes" id="UP000620147"/>
    </source>
</evidence>
<dbReference type="Proteomes" id="UP000620147">
    <property type="component" value="Unassembled WGS sequence"/>
</dbReference>
<reference evidence="1 2" key="1">
    <citation type="submission" date="2020-06" db="EMBL/GenBank/DDBJ databases">
        <title>Characterization of fructooligosaccharide metabolism and fructooligosaccharide-degrading enzymes in human commensal butyrate producers.</title>
        <authorList>
            <person name="Tanno H."/>
            <person name="Fujii T."/>
            <person name="Hirano K."/>
            <person name="Maeno S."/>
            <person name="Tonozuka T."/>
            <person name="Sakamoto M."/>
            <person name="Ohkuma M."/>
            <person name="Tochio T."/>
            <person name="Endo A."/>
        </authorList>
    </citation>
    <scope>NUCLEOTIDE SEQUENCE [LARGE SCALE GENOMIC DNA]</scope>
    <source>
        <strain evidence="1 2">JCM 31056</strain>
    </source>
</reference>
<proteinExistence type="predicted"/>
<gene>
    <name evidence="1" type="ORF">BUFA31_20530</name>
</gene>
<name>A0ABQ1E1P1_9FIRM</name>
<sequence length="57" mass="6821">MTRKTKNEPRFSRNALLYSELFRHERDLICALIASDEYCTVQEVQDRINKYKKGKVN</sequence>
<organism evidence="1 2">
    <name type="scientific">Butyricicoccus faecihominis</name>
    <dbReference type="NCBI Taxonomy" id="1712515"/>
    <lineage>
        <taxon>Bacteria</taxon>
        <taxon>Bacillati</taxon>
        <taxon>Bacillota</taxon>
        <taxon>Clostridia</taxon>
        <taxon>Eubacteriales</taxon>
        <taxon>Butyricicoccaceae</taxon>
        <taxon>Butyricicoccus</taxon>
    </lineage>
</organism>
<keyword evidence="2" id="KW-1185">Reference proteome</keyword>
<comment type="caution">
    <text evidence="1">The sequence shown here is derived from an EMBL/GenBank/DDBJ whole genome shotgun (WGS) entry which is preliminary data.</text>
</comment>